<evidence type="ECO:0000313" key="3">
    <source>
        <dbReference type="RefSeq" id="XP_040586439.1"/>
    </source>
</evidence>
<dbReference type="GeneID" id="101835761"/>
<feature type="region of interest" description="Disordered" evidence="1">
    <location>
        <begin position="197"/>
        <end position="492"/>
    </location>
</feature>
<feature type="compositionally biased region" description="Basic and acidic residues" evidence="1">
    <location>
        <begin position="85"/>
        <end position="96"/>
    </location>
</feature>
<reference evidence="3" key="1">
    <citation type="submission" date="2025-08" db="UniProtKB">
        <authorList>
            <consortium name="RefSeq"/>
        </authorList>
    </citation>
    <scope>IDENTIFICATION</scope>
    <source>
        <tissue evidence="3">Liver</tissue>
    </source>
</reference>
<feature type="compositionally biased region" description="Basic and acidic residues" evidence="1">
    <location>
        <begin position="400"/>
        <end position="412"/>
    </location>
</feature>
<accession>A0ABM2W689</accession>
<feature type="compositionally biased region" description="Basic and acidic residues" evidence="1">
    <location>
        <begin position="481"/>
        <end position="492"/>
    </location>
</feature>
<evidence type="ECO:0000256" key="1">
    <source>
        <dbReference type="SAM" id="MobiDB-lite"/>
    </source>
</evidence>
<feature type="region of interest" description="Disordered" evidence="1">
    <location>
        <begin position="1"/>
        <end position="180"/>
    </location>
</feature>
<dbReference type="RefSeq" id="XP_040586439.1">
    <property type="nucleotide sequence ID" value="XM_040730505.1"/>
</dbReference>
<sequence>MGCSSSALNKAGDNGRFRSGVPSDEENASTGGQSEFCVAQPAPAREDAAFRSGAQRTGSAPLEKPKASVVPTAANGVKSCHRPSLAKDEPPRKEAVDQLGLAGGTEPAVRGGEQEAPSPGGKEQDAAPGAQETEKDAQTSPGAQWLRGNVETGPPRTSGERGESPGAGDGDTEILQTAAGTKLLDTAGDAALLLGTAKELPPEEAATGRAPQPPTAAAGGVGDYGDTEILQTAGGTKPLETAGDAPLPLGTAKELPPAEAEGTRDAQPPTAAAEEVGDHGDTEILQTAAGTKPLDTAGDAALPLGTAKELPPEEAEATGMDAQPPTVEAGPGENRAPEAAEGGQPAESGSGEEQQGQGPRETARKGELRPRLLEIGLQEDETPRITPDDGSQIVNAPETNEPHCETPDDGTRAARGSQPEAMVGSGEQLGMAGEIDAADKEEQHVEGETGEKMDTEMKNKKESQAKEKETGEAVDLGAAGDSDRRDGGHSLL</sequence>
<evidence type="ECO:0000313" key="2">
    <source>
        <dbReference type="Proteomes" id="UP000886700"/>
    </source>
</evidence>
<dbReference type="PANTHER" id="PTHR23006:SF0">
    <property type="entry name" value="GLUTAMATE-RICH PROTEIN 5"/>
    <property type="match status" value="1"/>
</dbReference>
<name>A0ABM2W689_MESAU</name>
<protein>
    <submittedName>
        <fullName evidence="3">Glutamate-rich protein 5</fullName>
    </submittedName>
</protein>
<gene>
    <name evidence="3" type="primary">Erich5</name>
</gene>
<organism evidence="2 3">
    <name type="scientific">Mesocricetus auratus</name>
    <name type="common">Golden hamster</name>
    <dbReference type="NCBI Taxonomy" id="10036"/>
    <lineage>
        <taxon>Eukaryota</taxon>
        <taxon>Metazoa</taxon>
        <taxon>Chordata</taxon>
        <taxon>Craniata</taxon>
        <taxon>Vertebrata</taxon>
        <taxon>Euteleostomi</taxon>
        <taxon>Mammalia</taxon>
        <taxon>Eutheria</taxon>
        <taxon>Euarchontoglires</taxon>
        <taxon>Glires</taxon>
        <taxon>Rodentia</taxon>
        <taxon>Myomorpha</taxon>
        <taxon>Muroidea</taxon>
        <taxon>Cricetidae</taxon>
        <taxon>Cricetinae</taxon>
        <taxon>Mesocricetus</taxon>
    </lineage>
</organism>
<dbReference type="InterPro" id="IPR027856">
    <property type="entry name" value="Glu-rich_5"/>
</dbReference>
<feature type="compositionally biased region" description="Low complexity" evidence="1">
    <location>
        <begin position="337"/>
        <end position="360"/>
    </location>
</feature>
<dbReference type="PANTHER" id="PTHR23006">
    <property type="entry name" value="GLUTAMATE-RICH PROTEIN 5"/>
    <property type="match status" value="1"/>
</dbReference>
<keyword evidence="2" id="KW-1185">Reference proteome</keyword>
<proteinExistence type="predicted"/>
<dbReference type="Proteomes" id="UP000886700">
    <property type="component" value="Unplaced"/>
</dbReference>
<feature type="compositionally biased region" description="Basic and acidic residues" evidence="1">
    <location>
        <begin position="361"/>
        <end position="372"/>
    </location>
</feature>
<feature type="compositionally biased region" description="Basic and acidic residues" evidence="1">
    <location>
        <begin position="437"/>
        <end position="471"/>
    </location>
</feature>